<gene>
    <name evidence="3" type="ORF">GCM10011452_02000</name>
</gene>
<dbReference type="EMBL" id="BMYQ01000001">
    <property type="protein sequence ID" value="GGW21478.1"/>
    <property type="molecule type" value="Genomic_DNA"/>
</dbReference>
<dbReference type="Gene3D" id="3.30.1660.40">
    <property type="entry name" value="FlgT, N-terminal domain"/>
    <property type="match status" value="1"/>
</dbReference>
<evidence type="ECO:0000313" key="4">
    <source>
        <dbReference type="Proteomes" id="UP000628984"/>
    </source>
</evidence>
<reference evidence="3" key="1">
    <citation type="journal article" date="2014" name="Int. J. Syst. Evol. Microbiol.">
        <title>Complete genome sequence of Corynebacterium casei LMG S-19264T (=DSM 44701T), isolated from a smear-ripened cheese.</title>
        <authorList>
            <consortium name="US DOE Joint Genome Institute (JGI-PGF)"/>
            <person name="Walter F."/>
            <person name="Albersmeier A."/>
            <person name="Kalinowski J."/>
            <person name="Ruckert C."/>
        </authorList>
    </citation>
    <scope>NUCLEOTIDE SEQUENCE</scope>
    <source>
        <strain evidence="3">KCTC 23714</strain>
    </source>
</reference>
<dbReference type="InterPro" id="IPR032370">
    <property type="entry name" value="FlgT_N"/>
</dbReference>
<keyword evidence="1" id="KW-0732">Signal</keyword>
<protein>
    <recommendedName>
        <fullName evidence="2">Flagellar assembly protein T N-terminal domain-containing protein</fullName>
    </recommendedName>
</protein>
<feature type="chain" id="PRO_5036972648" description="Flagellar assembly protein T N-terminal domain-containing protein" evidence="1">
    <location>
        <begin position="20"/>
        <end position="360"/>
    </location>
</feature>
<proteinExistence type="predicted"/>
<dbReference type="AlphaFoldDB" id="A0A918ING5"/>
<comment type="caution">
    <text evidence="3">The sequence shown here is derived from an EMBL/GenBank/DDBJ whole genome shotgun (WGS) entry which is preliminary data.</text>
</comment>
<feature type="domain" description="Flagellar assembly protein T N-terminal" evidence="2">
    <location>
        <begin position="23"/>
        <end position="107"/>
    </location>
</feature>
<evidence type="ECO:0000256" key="1">
    <source>
        <dbReference type="SAM" id="SignalP"/>
    </source>
</evidence>
<organism evidence="3 4">
    <name type="scientific">Gemmobacter lanyuensis</name>
    <dbReference type="NCBI Taxonomy" id="1054497"/>
    <lineage>
        <taxon>Bacteria</taxon>
        <taxon>Pseudomonadati</taxon>
        <taxon>Pseudomonadota</taxon>
        <taxon>Alphaproteobacteria</taxon>
        <taxon>Rhodobacterales</taxon>
        <taxon>Paracoccaceae</taxon>
        <taxon>Gemmobacter</taxon>
    </lineage>
</organism>
<dbReference type="Pfam" id="PF16548">
    <property type="entry name" value="FlgT_N"/>
    <property type="match status" value="1"/>
</dbReference>
<dbReference type="InterPro" id="IPR038180">
    <property type="entry name" value="FlgT_N_sf"/>
</dbReference>
<dbReference type="RefSeq" id="WP_189631942.1">
    <property type="nucleotide sequence ID" value="NZ_BMYQ01000001.1"/>
</dbReference>
<keyword evidence="4" id="KW-1185">Reference proteome</keyword>
<evidence type="ECO:0000313" key="3">
    <source>
        <dbReference type="EMBL" id="GGW21478.1"/>
    </source>
</evidence>
<name>A0A918ING5_9RHOB</name>
<dbReference type="Proteomes" id="UP000628984">
    <property type="component" value="Unassembled WGS sequence"/>
</dbReference>
<evidence type="ECO:0000259" key="2">
    <source>
        <dbReference type="Pfam" id="PF16548"/>
    </source>
</evidence>
<reference evidence="3" key="2">
    <citation type="submission" date="2020-09" db="EMBL/GenBank/DDBJ databases">
        <authorList>
            <person name="Sun Q."/>
            <person name="Kim S."/>
        </authorList>
    </citation>
    <scope>NUCLEOTIDE SEQUENCE</scope>
    <source>
        <strain evidence="3">KCTC 23714</strain>
    </source>
</reference>
<sequence>MRALALSLCLLAPPVAATAQTLVIDVTGQALQNSTDDQDSARRRALADALLQAAMAGGAKVTGHSVLDKARITSDLVIVRPVGRVLGHQVLAQSCAGGVCQVTIRATVGPEGAGGCQNRKMQVIAYAPEIRVSSSAPAWAEPLAQRISRTILERLARTRDVTVKQITNRPPPRQGQTSDYLTLTQGSVHLNPGDQGLVLRIDMNTEAAGLSGKALTLDLDITFLGGQGESKTYRLHRAVKLPGVSPLGRVAELAKPGRDRLAADLAGEAEPYFADLMQQKLCEPVSIVLSVSGGTISAPVGRAQGLTRGAIAFTADRNASTEMLEIVELGAERVVLRPLDPGQPASAFAGRPVQFLESDP</sequence>
<feature type="signal peptide" evidence="1">
    <location>
        <begin position="1"/>
        <end position="19"/>
    </location>
</feature>
<accession>A0A918ING5</accession>